<evidence type="ECO:0000313" key="2">
    <source>
        <dbReference type="EMBL" id="CAG8439921.1"/>
    </source>
</evidence>
<gene>
    <name evidence="2" type="ORF">ALEPTO_LOCUS212</name>
</gene>
<accession>A0A9N8V6M1</accession>
<dbReference type="AlphaFoldDB" id="A0A9N8V6M1"/>
<sequence>MPSISTCDKLPITVRELVMDLWDLVKKECPHLKITIDCSLVSTYVICAICGHCIFDDNEYVECQTYLIHVHRRCGQLLPRDLHDKSIDMDFENSHSLDQSSDMTAMMNQPTVMMDQLPDMTVMMDQPPDMIVMMEQPPDMTVMMDQPPDMTVMMDQPPDMTVMMDQLPDMTVMMDQLPDMTVMNQFSDFPSGSTNHASEITGSDESLPGNYKSPLGTYKSSPGSDGSLPGNYKSPLGTYKSSPGSDESLPGNYKSPLGNPSEISSSVKEFNEQFKQAAIKFRESRKLLPILENGSSKDQLSDLVVIYEEIAPKRNQSRTRLYLLAKMGELIAQQSELEEHYLVQDPKRKKTNQSRLRIARLLYELFPTQYELLRHTEQISYSDLQGMNNDEIKQLQQMVAVWSSSI</sequence>
<dbReference type="OrthoDB" id="5981545at2759"/>
<name>A0A9N8V6M1_9GLOM</name>
<dbReference type="EMBL" id="CAJVPS010000010">
    <property type="protein sequence ID" value="CAG8439921.1"/>
    <property type="molecule type" value="Genomic_DNA"/>
</dbReference>
<feature type="region of interest" description="Disordered" evidence="1">
    <location>
        <begin position="183"/>
        <end position="264"/>
    </location>
</feature>
<evidence type="ECO:0000313" key="3">
    <source>
        <dbReference type="Proteomes" id="UP000789508"/>
    </source>
</evidence>
<evidence type="ECO:0000256" key="1">
    <source>
        <dbReference type="SAM" id="MobiDB-lite"/>
    </source>
</evidence>
<reference evidence="2" key="1">
    <citation type="submission" date="2021-06" db="EMBL/GenBank/DDBJ databases">
        <authorList>
            <person name="Kallberg Y."/>
            <person name="Tangrot J."/>
            <person name="Rosling A."/>
        </authorList>
    </citation>
    <scope>NUCLEOTIDE SEQUENCE</scope>
    <source>
        <strain evidence="2">FL130A</strain>
    </source>
</reference>
<organism evidence="2 3">
    <name type="scientific">Ambispora leptoticha</name>
    <dbReference type="NCBI Taxonomy" id="144679"/>
    <lineage>
        <taxon>Eukaryota</taxon>
        <taxon>Fungi</taxon>
        <taxon>Fungi incertae sedis</taxon>
        <taxon>Mucoromycota</taxon>
        <taxon>Glomeromycotina</taxon>
        <taxon>Glomeromycetes</taxon>
        <taxon>Archaeosporales</taxon>
        <taxon>Ambisporaceae</taxon>
        <taxon>Ambispora</taxon>
    </lineage>
</organism>
<comment type="caution">
    <text evidence="2">The sequence shown here is derived from an EMBL/GenBank/DDBJ whole genome shotgun (WGS) entry which is preliminary data.</text>
</comment>
<keyword evidence="3" id="KW-1185">Reference proteome</keyword>
<proteinExistence type="predicted"/>
<protein>
    <submittedName>
        <fullName evidence="2">11921_t:CDS:1</fullName>
    </submittedName>
</protein>
<feature type="compositionally biased region" description="Polar residues" evidence="1">
    <location>
        <begin position="183"/>
        <end position="204"/>
    </location>
</feature>
<dbReference type="Proteomes" id="UP000789508">
    <property type="component" value="Unassembled WGS sequence"/>
</dbReference>